<dbReference type="InterPro" id="IPR042100">
    <property type="entry name" value="Bug_dom1"/>
</dbReference>
<comment type="similarity">
    <text evidence="1">Belongs to the UPF0065 (bug) family.</text>
</comment>
<protein>
    <recommendedName>
        <fullName evidence="4">ABC transporter substrate-binding protein</fullName>
    </recommendedName>
</protein>
<dbReference type="Gene3D" id="3.40.190.150">
    <property type="entry name" value="Bordetella uptake gene, domain 1"/>
    <property type="match status" value="1"/>
</dbReference>
<dbReference type="PANTHER" id="PTHR42928:SF5">
    <property type="entry name" value="BLR1237 PROTEIN"/>
    <property type="match status" value="1"/>
</dbReference>
<evidence type="ECO:0000256" key="1">
    <source>
        <dbReference type="ARBA" id="ARBA00006987"/>
    </source>
</evidence>
<keyword evidence="3" id="KW-1185">Reference proteome</keyword>
<dbReference type="SUPFAM" id="SSF53850">
    <property type="entry name" value="Periplasmic binding protein-like II"/>
    <property type="match status" value="1"/>
</dbReference>
<dbReference type="STRING" id="1842727.RD110_19520"/>
<dbReference type="Pfam" id="PF03401">
    <property type="entry name" value="TctC"/>
    <property type="match status" value="1"/>
</dbReference>
<dbReference type="Proteomes" id="UP000186609">
    <property type="component" value="Chromosome"/>
</dbReference>
<gene>
    <name evidence="2" type="ORF">RD110_19520</name>
</gene>
<evidence type="ECO:0000313" key="2">
    <source>
        <dbReference type="EMBL" id="APW40810.1"/>
    </source>
</evidence>
<evidence type="ECO:0008006" key="4">
    <source>
        <dbReference type="Google" id="ProtNLM"/>
    </source>
</evidence>
<dbReference type="PANTHER" id="PTHR42928">
    <property type="entry name" value="TRICARBOXYLATE-BINDING PROTEIN"/>
    <property type="match status" value="1"/>
</dbReference>
<dbReference type="PIRSF" id="PIRSF017082">
    <property type="entry name" value="YflP"/>
    <property type="match status" value="1"/>
</dbReference>
<dbReference type="Gene3D" id="3.40.190.10">
    <property type="entry name" value="Periplasmic binding protein-like II"/>
    <property type="match status" value="1"/>
</dbReference>
<dbReference type="AlphaFoldDB" id="A0A1P8K470"/>
<dbReference type="KEGG" id="rhy:RD110_19520"/>
<organism evidence="2 3">
    <name type="scientific">Rhodoferax koreensis</name>
    <dbReference type="NCBI Taxonomy" id="1842727"/>
    <lineage>
        <taxon>Bacteria</taxon>
        <taxon>Pseudomonadati</taxon>
        <taxon>Pseudomonadota</taxon>
        <taxon>Betaproteobacteria</taxon>
        <taxon>Burkholderiales</taxon>
        <taxon>Comamonadaceae</taxon>
        <taxon>Rhodoferax</taxon>
    </lineage>
</organism>
<dbReference type="EMBL" id="CP019236">
    <property type="protein sequence ID" value="APW40810.1"/>
    <property type="molecule type" value="Genomic_DNA"/>
</dbReference>
<dbReference type="CDD" id="cd07012">
    <property type="entry name" value="PBP2_Bug_TTT"/>
    <property type="match status" value="1"/>
</dbReference>
<reference evidence="2 3" key="1">
    <citation type="submission" date="2017-01" db="EMBL/GenBank/DDBJ databases">
        <authorList>
            <person name="Mah S.A."/>
            <person name="Swanson W.J."/>
            <person name="Moy G.W."/>
            <person name="Vacquier V.D."/>
        </authorList>
    </citation>
    <scope>NUCLEOTIDE SEQUENCE [LARGE SCALE GENOMIC DNA]</scope>
    <source>
        <strain evidence="2 3">DCY110</strain>
    </source>
</reference>
<evidence type="ECO:0000313" key="3">
    <source>
        <dbReference type="Proteomes" id="UP000186609"/>
    </source>
</evidence>
<proteinExistence type="inferred from homology"/>
<name>A0A1P8K470_9BURK</name>
<accession>A0A1P8K470</accession>
<dbReference type="InterPro" id="IPR005064">
    <property type="entry name" value="BUG"/>
</dbReference>
<sequence>MPRLVAPRMSETLGQQVVIENRTGAAGNLATTFVAKAPPDGYTILATSVGQIVVSPHTSNLPVNPLTDLRHIGMIGEGDQILNINAAVPAQNIAEFVALAKKSPGSMFYGDAGAGGSLHLYMEYFKLLAGIDLQPVHYRGTSQLMPDYLSNRVQMGLNGYPAIEAYIAQGKLRPLMLVGRQRDPRLPNVSTAAEAGYQPMEACSNWFGLHAPRGTPDAIVQRLNEALVDALRTEAVKAGMAANAIRPVGDTPEAFTARIAADHEAFGKVARTAKIQAE</sequence>